<sequence>MRHLRTMLGVASLLCFVCLLTSCGELVEIEYADDVVFRTHGGRFDQLHMTGAYVPAGGSPLTFDLVVDGTTFAATDLQTLSSTPPGGNRKTSVTPEGFFTDIVWIFPSNNSVRAVYFGNDLSLLWVNSGKAGSVSLDFHRGVRVELPIARRDLDAALGVPLRVGTWGL</sequence>
<dbReference type="HOGENOM" id="CLU_1584964_0_0_0"/>
<keyword evidence="3" id="KW-1185">Reference proteome</keyword>
<evidence type="ECO:0000256" key="1">
    <source>
        <dbReference type="SAM" id="SignalP"/>
    </source>
</evidence>
<protein>
    <recommendedName>
        <fullName evidence="4">Lipoprotein</fullName>
    </recommendedName>
</protein>
<feature type="signal peptide" evidence="1">
    <location>
        <begin position="1"/>
        <end position="23"/>
    </location>
</feature>
<accession>I0IFW8</accession>
<keyword evidence="1" id="KW-0732">Signal</keyword>
<proteinExistence type="predicted"/>
<dbReference type="Proteomes" id="UP000007881">
    <property type="component" value="Chromosome"/>
</dbReference>
<dbReference type="AlphaFoldDB" id="I0IFW8"/>
<evidence type="ECO:0008006" key="4">
    <source>
        <dbReference type="Google" id="ProtNLM"/>
    </source>
</evidence>
<dbReference type="STRING" id="1142394.PSMK_19970"/>
<dbReference type="KEGG" id="phm:PSMK_19970"/>
<gene>
    <name evidence="2" type="ordered locus">PSMK_19970</name>
</gene>
<name>I0IFW8_PHYMF</name>
<reference evidence="2 3" key="1">
    <citation type="submission" date="2012-02" db="EMBL/GenBank/DDBJ databases">
        <title>Complete genome sequence of Phycisphaera mikurensis NBRC 102666.</title>
        <authorList>
            <person name="Ankai A."/>
            <person name="Hosoyama A."/>
            <person name="Terui Y."/>
            <person name="Sekine M."/>
            <person name="Fukai R."/>
            <person name="Kato Y."/>
            <person name="Nakamura S."/>
            <person name="Yamada-Narita S."/>
            <person name="Kawakoshi A."/>
            <person name="Fukunaga Y."/>
            <person name="Yamazaki S."/>
            <person name="Fujita N."/>
        </authorList>
    </citation>
    <scope>NUCLEOTIDE SEQUENCE [LARGE SCALE GENOMIC DNA]</scope>
    <source>
        <strain evidence="3">NBRC 102666 / KCTC 22515 / FYK2301M01</strain>
    </source>
</reference>
<evidence type="ECO:0000313" key="2">
    <source>
        <dbReference type="EMBL" id="BAM04156.1"/>
    </source>
</evidence>
<feature type="chain" id="PRO_5003629659" description="Lipoprotein" evidence="1">
    <location>
        <begin position="24"/>
        <end position="168"/>
    </location>
</feature>
<organism evidence="2 3">
    <name type="scientific">Phycisphaera mikurensis (strain NBRC 102666 / KCTC 22515 / FYK2301M01)</name>
    <dbReference type="NCBI Taxonomy" id="1142394"/>
    <lineage>
        <taxon>Bacteria</taxon>
        <taxon>Pseudomonadati</taxon>
        <taxon>Planctomycetota</taxon>
        <taxon>Phycisphaerae</taxon>
        <taxon>Phycisphaerales</taxon>
        <taxon>Phycisphaeraceae</taxon>
        <taxon>Phycisphaera</taxon>
    </lineage>
</organism>
<dbReference type="EMBL" id="AP012338">
    <property type="protein sequence ID" value="BAM04156.1"/>
    <property type="molecule type" value="Genomic_DNA"/>
</dbReference>
<dbReference type="PROSITE" id="PS51257">
    <property type="entry name" value="PROKAR_LIPOPROTEIN"/>
    <property type="match status" value="1"/>
</dbReference>
<evidence type="ECO:0000313" key="3">
    <source>
        <dbReference type="Proteomes" id="UP000007881"/>
    </source>
</evidence>